<organism evidence="12 13">
    <name type="scientific">Morella rubra</name>
    <name type="common">Chinese bayberry</name>
    <dbReference type="NCBI Taxonomy" id="262757"/>
    <lineage>
        <taxon>Eukaryota</taxon>
        <taxon>Viridiplantae</taxon>
        <taxon>Streptophyta</taxon>
        <taxon>Embryophyta</taxon>
        <taxon>Tracheophyta</taxon>
        <taxon>Spermatophyta</taxon>
        <taxon>Magnoliopsida</taxon>
        <taxon>eudicotyledons</taxon>
        <taxon>Gunneridae</taxon>
        <taxon>Pentapetalae</taxon>
        <taxon>rosids</taxon>
        <taxon>fabids</taxon>
        <taxon>Fagales</taxon>
        <taxon>Myricaceae</taxon>
        <taxon>Morella</taxon>
    </lineage>
</organism>
<dbReference type="PROSITE" id="PS51141">
    <property type="entry name" value="ZF_SBP"/>
    <property type="match status" value="1"/>
</dbReference>
<keyword evidence="2" id="KW-0479">Metal-binding</keyword>
<comment type="caution">
    <text evidence="12">The sequence shown here is derived from an EMBL/GenBank/DDBJ whole genome shotgun (WGS) entry which is preliminary data.</text>
</comment>
<evidence type="ECO:0000256" key="5">
    <source>
        <dbReference type="ARBA" id="ARBA00023015"/>
    </source>
</evidence>
<dbReference type="InterPro" id="IPR036893">
    <property type="entry name" value="SBP_sf"/>
</dbReference>
<evidence type="ECO:0000313" key="13">
    <source>
        <dbReference type="Proteomes" id="UP000516437"/>
    </source>
</evidence>
<keyword evidence="4" id="KW-0862">Zinc</keyword>
<name>A0A6A1WIT7_9ROSI</name>
<keyword evidence="7" id="KW-0804">Transcription</keyword>
<dbReference type="Gene3D" id="4.10.1100.10">
    <property type="entry name" value="Transcription factor, SBP-box domain"/>
    <property type="match status" value="1"/>
</dbReference>
<keyword evidence="8" id="KW-0539">Nucleus</keyword>
<evidence type="ECO:0000256" key="1">
    <source>
        <dbReference type="ARBA" id="ARBA00004123"/>
    </source>
</evidence>
<dbReference type="EMBL" id="RXIC02000019">
    <property type="protein sequence ID" value="KAB1225249.1"/>
    <property type="molecule type" value="Genomic_DNA"/>
</dbReference>
<evidence type="ECO:0000256" key="7">
    <source>
        <dbReference type="ARBA" id="ARBA00023163"/>
    </source>
</evidence>
<feature type="compositionally biased region" description="Basic residues" evidence="10">
    <location>
        <begin position="243"/>
        <end position="252"/>
    </location>
</feature>
<evidence type="ECO:0000259" key="11">
    <source>
        <dbReference type="PROSITE" id="PS51141"/>
    </source>
</evidence>
<keyword evidence="3 9" id="KW-0863">Zinc-finger</keyword>
<evidence type="ECO:0000256" key="10">
    <source>
        <dbReference type="SAM" id="MobiDB-lite"/>
    </source>
</evidence>
<dbReference type="InterPro" id="IPR044817">
    <property type="entry name" value="SBP-like"/>
</dbReference>
<dbReference type="SUPFAM" id="SSF103612">
    <property type="entry name" value="SBT domain"/>
    <property type="match status" value="1"/>
</dbReference>
<reference evidence="12 13" key="1">
    <citation type="journal article" date="2019" name="Plant Biotechnol. J.">
        <title>The red bayberry genome and genetic basis of sex determination.</title>
        <authorList>
            <person name="Jia H.M."/>
            <person name="Jia H.J."/>
            <person name="Cai Q.L."/>
            <person name="Wang Y."/>
            <person name="Zhao H.B."/>
            <person name="Yang W.F."/>
            <person name="Wang G.Y."/>
            <person name="Li Y.H."/>
            <person name="Zhan D.L."/>
            <person name="Shen Y.T."/>
            <person name="Niu Q.F."/>
            <person name="Chang L."/>
            <person name="Qiu J."/>
            <person name="Zhao L."/>
            <person name="Xie H.B."/>
            <person name="Fu W.Y."/>
            <person name="Jin J."/>
            <person name="Li X.W."/>
            <person name="Jiao Y."/>
            <person name="Zhou C.C."/>
            <person name="Tu T."/>
            <person name="Chai C.Y."/>
            <person name="Gao J.L."/>
            <person name="Fan L.J."/>
            <person name="van de Weg E."/>
            <person name="Wang J.Y."/>
            <person name="Gao Z.S."/>
        </authorList>
    </citation>
    <scope>NUCLEOTIDE SEQUENCE [LARGE SCALE GENOMIC DNA]</scope>
    <source>
        <tissue evidence="12">Leaves</tissue>
    </source>
</reference>
<dbReference type="GO" id="GO:0005634">
    <property type="term" value="C:nucleus"/>
    <property type="evidence" value="ECO:0007669"/>
    <property type="project" value="UniProtKB-SubCell"/>
</dbReference>
<feature type="region of interest" description="Disordered" evidence="10">
    <location>
        <begin position="1"/>
        <end position="26"/>
    </location>
</feature>
<evidence type="ECO:0000313" key="12">
    <source>
        <dbReference type="EMBL" id="KAB1225249.1"/>
    </source>
</evidence>
<dbReference type="Pfam" id="PF03110">
    <property type="entry name" value="SBP"/>
    <property type="match status" value="1"/>
</dbReference>
<evidence type="ECO:0000256" key="3">
    <source>
        <dbReference type="ARBA" id="ARBA00022771"/>
    </source>
</evidence>
<dbReference type="PANTHER" id="PTHR31251:SF180">
    <property type="entry name" value="SBP-TYPE DOMAIN-CONTAINING PROTEIN"/>
    <property type="match status" value="1"/>
</dbReference>
<evidence type="ECO:0000256" key="9">
    <source>
        <dbReference type="PROSITE-ProRule" id="PRU00470"/>
    </source>
</evidence>
<gene>
    <name evidence="12" type="ORF">CJ030_MR1G017630</name>
</gene>
<evidence type="ECO:0000256" key="2">
    <source>
        <dbReference type="ARBA" id="ARBA00022723"/>
    </source>
</evidence>
<dbReference type="GO" id="GO:0003677">
    <property type="term" value="F:DNA binding"/>
    <property type="evidence" value="ECO:0007669"/>
    <property type="project" value="UniProtKB-KW"/>
</dbReference>
<keyword evidence="5" id="KW-0805">Transcription regulation</keyword>
<evidence type="ECO:0000256" key="4">
    <source>
        <dbReference type="ARBA" id="ARBA00022833"/>
    </source>
</evidence>
<feature type="domain" description="SBP-type" evidence="11">
    <location>
        <begin position="175"/>
        <end position="252"/>
    </location>
</feature>
<dbReference type="FunFam" id="4.10.1100.10:FF:000001">
    <property type="entry name" value="Squamosa promoter-binding-like protein 14"/>
    <property type="match status" value="1"/>
</dbReference>
<accession>A0A6A1WIT7</accession>
<dbReference type="PANTHER" id="PTHR31251">
    <property type="entry name" value="SQUAMOSA PROMOTER-BINDING-LIKE PROTEIN 4"/>
    <property type="match status" value="1"/>
</dbReference>
<proteinExistence type="predicted"/>
<dbReference type="SMR" id="A0A6A1WIT7"/>
<sequence>MEIGGNMVGQSDVDREQSGNNANIGWDIWQPDTSRLDWGTSTSTSYNTSTATSVTVAAGSFNTTRQDTSPARELELPHHGHILHHHHLHYCYQLDDQQRPSLYSGDGSHCHPDPHLTCLKLGKRQYFEDATLLEDQHVAGLSSIGKRGKPYYSGGVGGFGGPSSSASSSSLPATVPRCQVEGCHVVLINAKDYHRRHKVCDMHSKAPKVVVLGLEQRFCQQCSRFHPVSEFDDSKRSCRRRLAGHNERRRKSAHDSSNKNSAQGQNMYTILAASFAHNWDEFIRKDIAETF</sequence>
<protein>
    <submittedName>
        <fullName evidence="12">Squamosa promoter-binding-like protein 7</fullName>
    </submittedName>
</protein>
<feature type="region of interest" description="Disordered" evidence="10">
    <location>
        <begin position="243"/>
        <end position="263"/>
    </location>
</feature>
<evidence type="ECO:0000256" key="6">
    <source>
        <dbReference type="ARBA" id="ARBA00023125"/>
    </source>
</evidence>
<dbReference type="GO" id="GO:0008270">
    <property type="term" value="F:zinc ion binding"/>
    <property type="evidence" value="ECO:0007669"/>
    <property type="project" value="UniProtKB-KW"/>
</dbReference>
<dbReference type="OrthoDB" id="514967at2759"/>
<comment type="subcellular location">
    <subcellularLocation>
        <location evidence="1">Nucleus</location>
    </subcellularLocation>
</comment>
<keyword evidence="13" id="KW-1185">Reference proteome</keyword>
<evidence type="ECO:0000256" key="8">
    <source>
        <dbReference type="ARBA" id="ARBA00023242"/>
    </source>
</evidence>
<dbReference type="Proteomes" id="UP000516437">
    <property type="component" value="Chromosome 1"/>
</dbReference>
<dbReference type="InterPro" id="IPR004333">
    <property type="entry name" value="SBP_dom"/>
</dbReference>
<dbReference type="AlphaFoldDB" id="A0A6A1WIT7"/>
<keyword evidence="6" id="KW-0238">DNA-binding</keyword>